<dbReference type="Proteomes" id="UP000199632">
    <property type="component" value="Unassembled WGS sequence"/>
</dbReference>
<evidence type="ECO:0000313" key="3">
    <source>
        <dbReference type="Proteomes" id="UP000199632"/>
    </source>
</evidence>
<accession>A0A1H3TJE6</accession>
<sequence length="241" mass="25583">MRHRARFIVTMAAAVAFVGGCADGPGPTPRQEAGSGAESSVEALDKVRGAAATMMRTSFAYRETFGSDDRSFIEGVVHRPSQGTTMKMSLTVEDAGTSVTDHVRIGVAGWGRVYTEFDNMEMPVPPWNELPAATLAEPLLRNVSGGAFLVGEKLFAGVRDVRETAPGTYTGIIDITGFPGVGLMDPRLTGKLGERAKTVPLTVSLDAAGRITGIVFDVPEHPMVVAFSDFDDVPAPTRPKT</sequence>
<dbReference type="PROSITE" id="PS51257">
    <property type="entry name" value="PROKAR_LIPOPROTEIN"/>
    <property type="match status" value="1"/>
</dbReference>
<keyword evidence="3" id="KW-1185">Reference proteome</keyword>
<gene>
    <name evidence="2" type="ORF">SAMN05421684_5885</name>
</gene>
<proteinExistence type="predicted"/>
<evidence type="ECO:0000256" key="1">
    <source>
        <dbReference type="SAM" id="SignalP"/>
    </source>
</evidence>
<reference evidence="3" key="1">
    <citation type="submission" date="2016-10" db="EMBL/GenBank/DDBJ databases">
        <authorList>
            <person name="Varghese N."/>
            <person name="Submissions S."/>
        </authorList>
    </citation>
    <scope>NUCLEOTIDE SEQUENCE [LARGE SCALE GENOMIC DNA]</scope>
    <source>
        <strain evidence="3">DSM 44718</strain>
    </source>
</reference>
<feature type="signal peptide" evidence="1">
    <location>
        <begin position="1"/>
        <end position="22"/>
    </location>
</feature>
<dbReference type="STRING" id="137265.SAMN05421684_5885"/>
<feature type="chain" id="PRO_5011575788" description="Lipoprotein LprG" evidence="1">
    <location>
        <begin position="23"/>
        <end position="241"/>
    </location>
</feature>
<keyword evidence="1" id="KW-0732">Signal</keyword>
<name>A0A1H3TJE6_9ACTN</name>
<protein>
    <recommendedName>
        <fullName evidence="4">Lipoprotein LprG</fullName>
    </recommendedName>
</protein>
<evidence type="ECO:0000313" key="2">
    <source>
        <dbReference type="EMBL" id="SDZ50374.1"/>
    </source>
</evidence>
<organism evidence="2 3">
    <name type="scientific">Asanoa ishikariensis</name>
    <dbReference type="NCBI Taxonomy" id="137265"/>
    <lineage>
        <taxon>Bacteria</taxon>
        <taxon>Bacillati</taxon>
        <taxon>Actinomycetota</taxon>
        <taxon>Actinomycetes</taxon>
        <taxon>Micromonosporales</taxon>
        <taxon>Micromonosporaceae</taxon>
        <taxon>Asanoa</taxon>
    </lineage>
</organism>
<dbReference type="AlphaFoldDB" id="A0A1H3TJE6"/>
<evidence type="ECO:0008006" key="4">
    <source>
        <dbReference type="Google" id="ProtNLM"/>
    </source>
</evidence>
<dbReference type="EMBL" id="FNQB01000003">
    <property type="protein sequence ID" value="SDZ50374.1"/>
    <property type="molecule type" value="Genomic_DNA"/>
</dbReference>